<sequence length="68" mass="7975">MTRLILPLHDNFASWKSSLPWSRSMERHIIVQLVNSSDRFFICVSAFIIGRTLLQQDFVSETRETIVH</sequence>
<name>A0A178VDE5_ARATH</name>
<proteinExistence type="predicted"/>
<evidence type="ECO:0000313" key="2">
    <source>
        <dbReference type="Proteomes" id="UP000078284"/>
    </source>
</evidence>
<dbReference type="AlphaFoldDB" id="A0A178VDE5"/>
<dbReference type="Proteomes" id="UP000078284">
    <property type="component" value="Chromosome 3"/>
</dbReference>
<gene>
    <name evidence="1" type="ordered locus">AXX17_At3g02110</name>
</gene>
<dbReference type="EMBL" id="LUHQ01000003">
    <property type="protein sequence ID" value="OAP04239.1"/>
    <property type="molecule type" value="Genomic_DNA"/>
</dbReference>
<accession>A0A178VDE5</accession>
<evidence type="ECO:0000313" key="1">
    <source>
        <dbReference type="EMBL" id="OAP04239.1"/>
    </source>
</evidence>
<protein>
    <submittedName>
        <fullName evidence="1">Uncharacterized protein</fullName>
    </submittedName>
</protein>
<organism evidence="1 2">
    <name type="scientific">Arabidopsis thaliana</name>
    <name type="common">Mouse-ear cress</name>
    <dbReference type="NCBI Taxonomy" id="3702"/>
    <lineage>
        <taxon>Eukaryota</taxon>
        <taxon>Viridiplantae</taxon>
        <taxon>Streptophyta</taxon>
        <taxon>Embryophyta</taxon>
        <taxon>Tracheophyta</taxon>
        <taxon>Spermatophyta</taxon>
        <taxon>Magnoliopsida</taxon>
        <taxon>eudicotyledons</taxon>
        <taxon>Gunneridae</taxon>
        <taxon>Pentapetalae</taxon>
        <taxon>rosids</taxon>
        <taxon>malvids</taxon>
        <taxon>Brassicales</taxon>
        <taxon>Brassicaceae</taxon>
        <taxon>Camelineae</taxon>
        <taxon>Arabidopsis</taxon>
    </lineage>
</organism>
<comment type="caution">
    <text evidence="1">The sequence shown here is derived from an EMBL/GenBank/DDBJ whole genome shotgun (WGS) entry which is preliminary data.</text>
</comment>
<reference evidence="2" key="1">
    <citation type="journal article" date="2016" name="Proc. Natl. Acad. Sci. U.S.A.">
        <title>Chromosome-level assembly of Arabidopsis thaliana Ler reveals the extent of translocation and inversion polymorphisms.</title>
        <authorList>
            <person name="Zapata L."/>
            <person name="Ding J."/>
            <person name="Willing E.M."/>
            <person name="Hartwig B."/>
            <person name="Bezdan D."/>
            <person name="Jiao W.B."/>
            <person name="Patel V."/>
            <person name="Velikkakam James G."/>
            <person name="Koornneef M."/>
            <person name="Ossowski S."/>
            <person name="Schneeberger K."/>
        </authorList>
    </citation>
    <scope>NUCLEOTIDE SEQUENCE [LARGE SCALE GENOMIC DNA]</scope>
    <source>
        <strain evidence="2">cv. Landsberg erecta</strain>
    </source>
</reference>